<dbReference type="Proteomes" id="UP001154282">
    <property type="component" value="Unassembled WGS sequence"/>
</dbReference>
<proteinExistence type="predicted"/>
<keyword evidence="2" id="KW-1185">Reference proteome</keyword>
<name>A0AAV0PRF0_9ROSI</name>
<reference evidence="1" key="1">
    <citation type="submission" date="2022-08" db="EMBL/GenBank/DDBJ databases">
        <authorList>
            <person name="Gutierrez-Valencia J."/>
        </authorList>
    </citation>
    <scope>NUCLEOTIDE SEQUENCE</scope>
</reference>
<comment type="caution">
    <text evidence="1">The sequence shown here is derived from an EMBL/GenBank/DDBJ whole genome shotgun (WGS) entry which is preliminary data.</text>
</comment>
<evidence type="ECO:0000313" key="1">
    <source>
        <dbReference type="EMBL" id="CAI0473314.1"/>
    </source>
</evidence>
<sequence length="25" mass="2820">MCSYWLSPSPAELATRTFTRSGFPN</sequence>
<gene>
    <name evidence="1" type="ORF">LITE_LOCUS39584</name>
</gene>
<organism evidence="1 2">
    <name type="scientific">Linum tenue</name>
    <dbReference type="NCBI Taxonomy" id="586396"/>
    <lineage>
        <taxon>Eukaryota</taxon>
        <taxon>Viridiplantae</taxon>
        <taxon>Streptophyta</taxon>
        <taxon>Embryophyta</taxon>
        <taxon>Tracheophyta</taxon>
        <taxon>Spermatophyta</taxon>
        <taxon>Magnoliopsida</taxon>
        <taxon>eudicotyledons</taxon>
        <taxon>Gunneridae</taxon>
        <taxon>Pentapetalae</taxon>
        <taxon>rosids</taxon>
        <taxon>fabids</taxon>
        <taxon>Malpighiales</taxon>
        <taxon>Linaceae</taxon>
        <taxon>Linum</taxon>
    </lineage>
</organism>
<protein>
    <submittedName>
        <fullName evidence="1">Uncharacterized protein</fullName>
    </submittedName>
</protein>
<dbReference type="AlphaFoldDB" id="A0AAV0PRF0"/>
<evidence type="ECO:0000313" key="2">
    <source>
        <dbReference type="Proteomes" id="UP001154282"/>
    </source>
</evidence>
<dbReference type="EMBL" id="CAMGYJ010000009">
    <property type="protein sequence ID" value="CAI0473314.1"/>
    <property type="molecule type" value="Genomic_DNA"/>
</dbReference>
<accession>A0AAV0PRF0</accession>